<dbReference type="GO" id="GO:0006783">
    <property type="term" value="P:heme biosynthetic process"/>
    <property type="evidence" value="ECO:0007669"/>
    <property type="project" value="TreeGrafter"/>
</dbReference>
<gene>
    <name evidence="2" type="ORF">S12H4_15694</name>
</gene>
<comment type="caution">
    <text evidence="2">The sequence shown here is derived from an EMBL/GenBank/DDBJ whole genome shotgun (WGS) entry which is preliminary data.</text>
</comment>
<name>X1TK27_9ZZZZ</name>
<dbReference type="InterPro" id="IPR026816">
    <property type="entry name" value="Flavodoxin_dom"/>
</dbReference>
<accession>X1TK27</accession>
<dbReference type="PANTHER" id="PTHR38030:SF2">
    <property type="entry name" value="PROTOPORPHYRINOGEN IX DEHYDROGENASE [QUINONE]"/>
    <property type="match status" value="1"/>
</dbReference>
<proteinExistence type="predicted"/>
<reference evidence="2" key="1">
    <citation type="journal article" date="2014" name="Front. Microbiol.">
        <title>High frequency of phylogenetically diverse reductive dehalogenase-homologous genes in deep subseafloor sedimentary metagenomes.</title>
        <authorList>
            <person name="Kawai M."/>
            <person name="Futagami T."/>
            <person name="Toyoda A."/>
            <person name="Takaki Y."/>
            <person name="Nishi S."/>
            <person name="Hori S."/>
            <person name="Arai W."/>
            <person name="Tsubouchi T."/>
            <person name="Morono Y."/>
            <person name="Uchiyama I."/>
            <person name="Ito T."/>
            <person name="Fujiyama A."/>
            <person name="Inagaki F."/>
            <person name="Takami H."/>
        </authorList>
    </citation>
    <scope>NUCLEOTIDE SEQUENCE</scope>
    <source>
        <strain evidence="2">Expedition CK06-06</strain>
    </source>
</reference>
<dbReference type="GO" id="GO:0010181">
    <property type="term" value="F:FMN binding"/>
    <property type="evidence" value="ECO:0007669"/>
    <property type="project" value="InterPro"/>
</dbReference>
<dbReference type="EMBL" id="BARW01007555">
    <property type="protein sequence ID" value="GAI87930.1"/>
    <property type="molecule type" value="Genomic_DNA"/>
</dbReference>
<dbReference type="SUPFAM" id="SSF52218">
    <property type="entry name" value="Flavoproteins"/>
    <property type="match status" value="1"/>
</dbReference>
<feature type="domain" description="Flavodoxin-like" evidence="1">
    <location>
        <begin position="5"/>
        <end position="111"/>
    </location>
</feature>
<dbReference type="InterPro" id="IPR052200">
    <property type="entry name" value="Protoporphyrinogen_IX_DH"/>
</dbReference>
<dbReference type="InterPro" id="IPR029039">
    <property type="entry name" value="Flavoprotein-like_sf"/>
</dbReference>
<dbReference type="AlphaFoldDB" id="X1TK27"/>
<evidence type="ECO:0000313" key="2">
    <source>
        <dbReference type="EMBL" id="GAI87930.1"/>
    </source>
</evidence>
<dbReference type="PROSITE" id="PS50902">
    <property type="entry name" value="FLAVODOXIN_LIKE"/>
    <property type="match status" value="1"/>
</dbReference>
<protein>
    <recommendedName>
        <fullName evidence="1">Flavodoxin-like domain-containing protein</fullName>
    </recommendedName>
</protein>
<organism evidence="2">
    <name type="scientific">marine sediment metagenome</name>
    <dbReference type="NCBI Taxonomy" id="412755"/>
    <lineage>
        <taxon>unclassified sequences</taxon>
        <taxon>metagenomes</taxon>
        <taxon>ecological metagenomes</taxon>
    </lineage>
</organism>
<dbReference type="Pfam" id="PF12724">
    <property type="entry name" value="Flavodoxin_5"/>
    <property type="match status" value="1"/>
</dbReference>
<sequence>METKILVAYASSYGSTQEIAEVISKTLRSQGLVVDLQPIRNVRTLEGYSAVVLGAPLYMFHWHKDARHFLSQHRKILADNLPVAIFAGGPFGKGDENAWHEVRAKFDLELA</sequence>
<dbReference type="GO" id="GO:0070819">
    <property type="term" value="F:menaquinone-dependent protoporphyrinogen oxidase activity"/>
    <property type="evidence" value="ECO:0007669"/>
    <property type="project" value="TreeGrafter"/>
</dbReference>
<dbReference type="InterPro" id="IPR008254">
    <property type="entry name" value="Flavodoxin/NO_synth"/>
</dbReference>
<feature type="non-terminal residue" evidence="2">
    <location>
        <position position="111"/>
    </location>
</feature>
<dbReference type="Gene3D" id="3.40.50.360">
    <property type="match status" value="1"/>
</dbReference>
<dbReference type="PANTHER" id="PTHR38030">
    <property type="entry name" value="PROTOPORPHYRINOGEN IX DEHYDROGENASE [MENAQUINONE]"/>
    <property type="match status" value="1"/>
</dbReference>
<evidence type="ECO:0000259" key="1">
    <source>
        <dbReference type="PROSITE" id="PS50902"/>
    </source>
</evidence>